<reference evidence="1 2" key="1">
    <citation type="submission" date="2018-10" db="EMBL/GenBank/DDBJ databases">
        <authorList>
            <person name="Jung H.S."/>
            <person name="Jeon C.O."/>
        </authorList>
    </citation>
    <scope>NUCLEOTIDE SEQUENCE [LARGE SCALE GENOMIC DNA]</scope>
    <source>
        <strain evidence="1 2">MA-7-27</strain>
    </source>
</reference>
<keyword evidence="2" id="KW-1185">Reference proteome</keyword>
<dbReference type="Proteomes" id="UP000281343">
    <property type="component" value="Unassembled WGS sequence"/>
</dbReference>
<evidence type="ECO:0000313" key="1">
    <source>
        <dbReference type="EMBL" id="RMA43284.1"/>
    </source>
</evidence>
<dbReference type="AlphaFoldDB" id="A0A3L9Y3C0"/>
<name>A0A3L9Y3C0_9RHOB</name>
<proteinExistence type="predicted"/>
<evidence type="ECO:0000313" key="2">
    <source>
        <dbReference type="Proteomes" id="UP000281343"/>
    </source>
</evidence>
<sequence>MSVFEELAALEERKQELLAKAKADALARAEAAVAELNQLGLAYRLTAPRSAGAATTRRGGVRETVRQVIFAAPEGIARVTIMEAVNATDKRSQQSVANALAALKKAGLVESNQGIYKPVSQ</sequence>
<dbReference type="EMBL" id="RCNT01000002">
    <property type="protein sequence ID" value="RMA43284.1"/>
    <property type="molecule type" value="Genomic_DNA"/>
</dbReference>
<comment type="caution">
    <text evidence="1">The sequence shown here is derived from an EMBL/GenBank/DDBJ whole genome shotgun (WGS) entry which is preliminary data.</text>
</comment>
<organism evidence="1 2">
    <name type="scientific">Rhodophyticola porphyridii</name>
    <dbReference type="NCBI Taxonomy" id="1852017"/>
    <lineage>
        <taxon>Bacteria</taxon>
        <taxon>Pseudomonadati</taxon>
        <taxon>Pseudomonadota</taxon>
        <taxon>Alphaproteobacteria</taxon>
        <taxon>Rhodobacterales</taxon>
        <taxon>Roseobacteraceae</taxon>
        <taxon>Rhodophyticola</taxon>
    </lineage>
</organism>
<accession>A0A3L9Y3C0</accession>
<dbReference type="RefSeq" id="WP_121897218.1">
    <property type="nucleotide sequence ID" value="NZ_RCNT01000002.1"/>
</dbReference>
<gene>
    <name evidence="1" type="ORF">D9R08_06635</name>
</gene>
<protein>
    <submittedName>
        <fullName evidence="1">Uncharacterized protein</fullName>
    </submittedName>
</protein>